<proteinExistence type="predicted"/>
<dbReference type="AlphaFoldDB" id="A0A2P2BWL0"/>
<reference evidence="1" key="1">
    <citation type="submission" date="2015-08" db="EMBL/GenBank/DDBJ databases">
        <authorList>
            <person name="Babu N.S."/>
            <person name="Beckwith C.J."/>
            <person name="Beseler K.G."/>
            <person name="Brison A."/>
            <person name="Carone J.V."/>
            <person name="Caskin T.P."/>
            <person name="Diamond M."/>
            <person name="Durham M.E."/>
            <person name="Foxe J.M."/>
            <person name="Go M."/>
            <person name="Henderson B.A."/>
            <person name="Jones I.B."/>
            <person name="McGettigan J.A."/>
            <person name="Micheletti S.J."/>
            <person name="Nasrallah M.E."/>
            <person name="Ortiz D."/>
            <person name="Piller C.R."/>
            <person name="Privatt S.R."/>
            <person name="Schneider S.L."/>
            <person name="Sharp S."/>
            <person name="Smith T.C."/>
            <person name="Stanton J.D."/>
            <person name="Ullery H.E."/>
            <person name="Wilson R.J."/>
            <person name="Serrano M.G."/>
            <person name="Buck G."/>
            <person name="Lee V."/>
            <person name="Wang Y."/>
            <person name="Carvalho R."/>
            <person name="Voegtly L."/>
            <person name="Shi R."/>
            <person name="Duckworth R."/>
            <person name="Johnson A."/>
            <person name="Loviza R."/>
            <person name="Walstead R."/>
            <person name="Shah Z."/>
            <person name="Kiflezghi M."/>
            <person name="Wade K."/>
            <person name="Ball S.L."/>
            <person name="Bradley K.W."/>
            <person name="Asai D.J."/>
            <person name="Bowman C.A."/>
            <person name="Russell D.A."/>
            <person name="Pope W.H."/>
            <person name="Jacobs-Sera D."/>
            <person name="Hendrix R.W."/>
            <person name="Hatfull G.F."/>
        </authorList>
    </citation>
    <scope>NUCLEOTIDE SEQUENCE</scope>
</reference>
<gene>
    <name evidence="1" type="ORF">NOCA2120153</name>
</gene>
<name>A0A2P2BWL0_9ZZZZ</name>
<accession>A0A2P2BWL0</accession>
<dbReference type="EMBL" id="CZKA01000004">
    <property type="protein sequence ID" value="CUR54120.1"/>
    <property type="molecule type" value="Genomic_DNA"/>
</dbReference>
<protein>
    <submittedName>
        <fullName evidence="1">Uncharacterized protein</fullName>
    </submittedName>
</protein>
<sequence length="184" mass="20083">MAQLRTRLAVAAVALATITTGALAGPASAEAVTIVDGPDASGSLGDILDVRINHAARRVIVKTELADLRASSEGGPSGLNIWLDTDPSTTGPDFVFRTGLQAGQDFTLQRTNRFKPIGEPLTCDHRVRFDRAADIVRLSVARPCLGRPEKVRIAERMRDDFDGSHPIIDWLKRTRHLTRWVAHN</sequence>
<evidence type="ECO:0000313" key="1">
    <source>
        <dbReference type="EMBL" id="CUR54120.1"/>
    </source>
</evidence>
<organism evidence="1">
    <name type="scientific">metagenome</name>
    <dbReference type="NCBI Taxonomy" id="256318"/>
    <lineage>
        <taxon>unclassified sequences</taxon>
        <taxon>metagenomes</taxon>
    </lineage>
</organism>